<keyword evidence="5" id="KW-0132">Cell division</keyword>
<dbReference type="PROSITE" id="PS51900">
    <property type="entry name" value="CB"/>
    <property type="match status" value="1"/>
</dbReference>
<dbReference type="InterPro" id="IPR013762">
    <property type="entry name" value="Integrase-like_cat_sf"/>
</dbReference>
<gene>
    <name evidence="15" type="ORF">DEACI_2147</name>
    <name evidence="14" type="ORF">DEACI_4272</name>
</gene>
<reference evidence="15" key="1">
    <citation type="submission" date="2014-11" db="EMBL/GenBank/DDBJ databases">
        <authorList>
            <person name="Hornung B.V."/>
        </authorList>
    </citation>
    <scope>NUCLEOTIDE SEQUENCE</scope>
    <source>
        <strain evidence="15">INE</strain>
    </source>
</reference>
<evidence type="ECO:0000256" key="6">
    <source>
        <dbReference type="ARBA" id="ARBA00022829"/>
    </source>
</evidence>
<evidence type="ECO:0000259" key="12">
    <source>
        <dbReference type="PROSITE" id="PS51898"/>
    </source>
</evidence>
<dbReference type="Proteomes" id="UP000836597">
    <property type="component" value="Chromosome"/>
</dbReference>
<keyword evidence="6" id="KW-0159">Chromosome partition</keyword>
<evidence type="ECO:0000256" key="3">
    <source>
        <dbReference type="ARBA" id="ARBA00008857"/>
    </source>
</evidence>
<dbReference type="InterPro" id="IPR002104">
    <property type="entry name" value="Integrase_catalytic"/>
</dbReference>
<evidence type="ECO:0000256" key="8">
    <source>
        <dbReference type="ARBA" id="ARBA00023125"/>
    </source>
</evidence>
<dbReference type="GO" id="GO:0007059">
    <property type="term" value="P:chromosome segregation"/>
    <property type="evidence" value="ECO:0007669"/>
    <property type="project" value="UniProtKB-KW"/>
</dbReference>
<evidence type="ECO:0000256" key="1">
    <source>
        <dbReference type="ARBA" id="ARBA00003283"/>
    </source>
</evidence>
<keyword evidence="16" id="KW-1185">Reference proteome</keyword>
<sequence>MLNYEIIDWLTYLRQKNRSENTVCTYRQRLLRFAEWFDSTNGEPLTPERVTPTDLRDYKAYLVTAKKRTPATVNLSFAAIASWLEYHKQNVDMPRLMEEVRSAPQGLDKQEQHALMRAVEREGSIRDIALITLMMHSGLRISEVAALDIEDLTLNERSGSVIVREGKGGKYRMVPLDSDTRKALKNYLNDRGAGSVFLSQRGRGTQRLTASGIRQVIDQYAYLAKLPQLHPHALRHTFAKNMLNAGEGLEMVAEFLGHKRLDTTRIYYGKRNIMESKLANPRI</sequence>
<dbReference type="InterPro" id="IPR050090">
    <property type="entry name" value="Tyrosine_recombinase_XerCD"/>
</dbReference>
<dbReference type="InterPro" id="IPR044068">
    <property type="entry name" value="CB"/>
</dbReference>
<accession>A0A8S0WAH3</accession>
<evidence type="ECO:0000313" key="16">
    <source>
        <dbReference type="Proteomes" id="UP001071230"/>
    </source>
</evidence>
<protein>
    <submittedName>
        <fullName evidence="14 15">Integrase</fullName>
    </submittedName>
</protein>
<dbReference type="InterPro" id="IPR011010">
    <property type="entry name" value="DNA_brk_join_enz"/>
</dbReference>
<dbReference type="PANTHER" id="PTHR30349">
    <property type="entry name" value="PHAGE INTEGRASE-RELATED"/>
    <property type="match status" value="1"/>
</dbReference>
<proteinExistence type="inferred from homology"/>
<dbReference type="RefSeq" id="WP_240986645.1">
    <property type="nucleotide sequence ID" value="NZ_CDGJ01000062.1"/>
</dbReference>
<dbReference type="GO" id="GO:0005737">
    <property type="term" value="C:cytoplasm"/>
    <property type="evidence" value="ECO:0007669"/>
    <property type="project" value="UniProtKB-SubCell"/>
</dbReference>
<dbReference type="Proteomes" id="UP001071230">
    <property type="component" value="Unassembled WGS sequence"/>
</dbReference>
<dbReference type="Gene3D" id="1.10.443.10">
    <property type="entry name" value="Intergrase catalytic core"/>
    <property type="match status" value="1"/>
</dbReference>
<dbReference type="GO" id="GO:0051301">
    <property type="term" value="P:cell division"/>
    <property type="evidence" value="ECO:0007669"/>
    <property type="project" value="UniProtKB-KW"/>
</dbReference>
<keyword evidence="4" id="KW-0963">Cytoplasm</keyword>
<keyword evidence="10" id="KW-0131">Cell cycle</keyword>
<dbReference type="PANTHER" id="PTHR30349:SF77">
    <property type="entry name" value="TYROSINE RECOMBINASE XERC"/>
    <property type="match status" value="1"/>
</dbReference>
<comment type="subcellular location">
    <subcellularLocation>
        <location evidence="2">Cytoplasm</location>
    </subcellularLocation>
</comment>
<dbReference type="Pfam" id="PF02899">
    <property type="entry name" value="Phage_int_SAM_1"/>
    <property type="match status" value="1"/>
</dbReference>
<dbReference type="GO" id="GO:0003677">
    <property type="term" value="F:DNA binding"/>
    <property type="evidence" value="ECO:0007669"/>
    <property type="project" value="UniProtKB-UniRule"/>
</dbReference>
<name>A0A8S0WAH3_9FIRM</name>
<evidence type="ECO:0000313" key="14">
    <source>
        <dbReference type="EMBL" id="CAA7603449.1"/>
    </source>
</evidence>
<evidence type="ECO:0000256" key="9">
    <source>
        <dbReference type="ARBA" id="ARBA00023172"/>
    </source>
</evidence>
<dbReference type="GO" id="GO:0006310">
    <property type="term" value="P:DNA recombination"/>
    <property type="evidence" value="ECO:0007669"/>
    <property type="project" value="UniProtKB-KW"/>
</dbReference>
<dbReference type="GO" id="GO:0015074">
    <property type="term" value="P:DNA integration"/>
    <property type="evidence" value="ECO:0007669"/>
    <property type="project" value="UniProtKB-KW"/>
</dbReference>
<dbReference type="EMBL" id="LR746496">
    <property type="protein sequence ID" value="CAA7603449.1"/>
    <property type="molecule type" value="Genomic_DNA"/>
</dbReference>
<evidence type="ECO:0000256" key="2">
    <source>
        <dbReference type="ARBA" id="ARBA00004496"/>
    </source>
</evidence>
<dbReference type="Gene3D" id="1.10.150.130">
    <property type="match status" value="1"/>
</dbReference>
<dbReference type="AlphaFoldDB" id="A0A8S0WAH3"/>
<comment type="similarity">
    <text evidence="3">Belongs to the 'phage' integrase family.</text>
</comment>
<evidence type="ECO:0000259" key="13">
    <source>
        <dbReference type="PROSITE" id="PS51900"/>
    </source>
</evidence>
<dbReference type="KEGG" id="aacx:DEACI_4272"/>
<reference evidence="14" key="2">
    <citation type="submission" date="2020-01" db="EMBL/GenBank/DDBJ databases">
        <authorList>
            <person name="Hornung B."/>
        </authorList>
    </citation>
    <scope>NUCLEOTIDE SEQUENCE</scope>
    <source>
        <strain evidence="14">PacBioINE</strain>
    </source>
</reference>
<evidence type="ECO:0000256" key="7">
    <source>
        <dbReference type="ARBA" id="ARBA00022908"/>
    </source>
</evidence>
<evidence type="ECO:0000256" key="5">
    <source>
        <dbReference type="ARBA" id="ARBA00022618"/>
    </source>
</evidence>
<organism evidence="14">
    <name type="scientific">Acididesulfobacillus acetoxydans</name>
    <dbReference type="NCBI Taxonomy" id="1561005"/>
    <lineage>
        <taxon>Bacteria</taxon>
        <taxon>Bacillati</taxon>
        <taxon>Bacillota</taxon>
        <taxon>Clostridia</taxon>
        <taxon>Eubacteriales</taxon>
        <taxon>Peptococcaceae</taxon>
        <taxon>Acididesulfobacillus</taxon>
    </lineage>
</organism>
<feature type="domain" description="Core-binding (CB)" evidence="13">
    <location>
        <begin position="1"/>
        <end position="88"/>
    </location>
</feature>
<keyword evidence="8 11" id="KW-0238">DNA-binding</keyword>
<evidence type="ECO:0000256" key="10">
    <source>
        <dbReference type="ARBA" id="ARBA00023306"/>
    </source>
</evidence>
<comment type="function">
    <text evidence="1">Site-specific tyrosine recombinase, which acts by catalyzing the cutting and rejoining of the recombining DNA molecules.</text>
</comment>
<evidence type="ECO:0000256" key="11">
    <source>
        <dbReference type="PROSITE-ProRule" id="PRU01248"/>
    </source>
</evidence>
<keyword evidence="7" id="KW-0229">DNA integration</keyword>
<dbReference type="PROSITE" id="PS51898">
    <property type="entry name" value="TYR_RECOMBINASE"/>
    <property type="match status" value="1"/>
</dbReference>
<dbReference type="EMBL" id="CDGJ01000062">
    <property type="protein sequence ID" value="CEJ07681.1"/>
    <property type="molecule type" value="Genomic_DNA"/>
</dbReference>
<evidence type="ECO:0000256" key="4">
    <source>
        <dbReference type="ARBA" id="ARBA00022490"/>
    </source>
</evidence>
<dbReference type="SUPFAM" id="SSF56349">
    <property type="entry name" value="DNA breaking-rejoining enzymes"/>
    <property type="match status" value="1"/>
</dbReference>
<feature type="domain" description="Tyr recombinase" evidence="12">
    <location>
        <begin position="102"/>
        <end position="280"/>
    </location>
</feature>
<keyword evidence="9" id="KW-0233">DNA recombination</keyword>
<dbReference type="InterPro" id="IPR004107">
    <property type="entry name" value="Integrase_SAM-like_N"/>
</dbReference>
<dbReference type="InterPro" id="IPR010998">
    <property type="entry name" value="Integrase_recombinase_N"/>
</dbReference>
<evidence type="ECO:0000313" key="15">
    <source>
        <dbReference type="EMBL" id="CEJ07681.1"/>
    </source>
</evidence>
<dbReference type="Pfam" id="PF00589">
    <property type="entry name" value="Phage_integrase"/>
    <property type="match status" value="1"/>
</dbReference>